<evidence type="ECO:0000259" key="1">
    <source>
        <dbReference type="Pfam" id="PF01593"/>
    </source>
</evidence>
<dbReference type="Gene3D" id="1.10.405.20">
    <property type="match status" value="1"/>
</dbReference>
<dbReference type="Gene3D" id="3.50.50.60">
    <property type="entry name" value="FAD/NAD(P)-binding domain"/>
    <property type="match status" value="1"/>
</dbReference>
<protein>
    <submittedName>
        <fullName evidence="2">NAD(P)/FAD-dependent oxidoreductase</fullName>
    </submittedName>
</protein>
<feature type="domain" description="Amine oxidase" evidence="1">
    <location>
        <begin position="20"/>
        <end position="421"/>
    </location>
</feature>
<reference evidence="3" key="1">
    <citation type="journal article" date="2019" name="Int. J. Syst. Evol. Microbiol.">
        <title>The Global Catalogue of Microorganisms (GCM) 10K type strain sequencing project: providing services to taxonomists for standard genome sequencing and annotation.</title>
        <authorList>
            <consortium name="The Broad Institute Genomics Platform"/>
            <consortium name="The Broad Institute Genome Sequencing Center for Infectious Disease"/>
            <person name="Wu L."/>
            <person name="Ma J."/>
        </authorList>
    </citation>
    <scope>NUCLEOTIDE SEQUENCE [LARGE SCALE GENOMIC DNA]</scope>
    <source>
        <strain evidence="3">CGMCC 1.19062</strain>
    </source>
</reference>
<keyword evidence="3" id="KW-1185">Reference proteome</keyword>
<comment type="caution">
    <text evidence="2">The sequence shown here is derived from an EMBL/GenBank/DDBJ whole genome shotgun (WGS) entry which is preliminary data.</text>
</comment>
<dbReference type="PANTHER" id="PTHR42923:SF17">
    <property type="entry name" value="AMINE OXIDASE DOMAIN-CONTAINING PROTEIN"/>
    <property type="match status" value="1"/>
</dbReference>
<dbReference type="EMBL" id="JBHUIP010000003">
    <property type="protein sequence ID" value="MFD2261896.1"/>
    <property type="molecule type" value="Genomic_DNA"/>
</dbReference>
<dbReference type="Pfam" id="PF01593">
    <property type="entry name" value="Amino_oxidase"/>
    <property type="match status" value="1"/>
</dbReference>
<dbReference type="InterPro" id="IPR036188">
    <property type="entry name" value="FAD/NAD-bd_sf"/>
</dbReference>
<organism evidence="2 3">
    <name type="scientific">Lacibacterium aquatile</name>
    <dbReference type="NCBI Taxonomy" id="1168082"/>
    <lineage>
        <taxon>Bacteria</taxon>
        <taxon>Pseudomonadati</taxon>
        <taxon>Pseudomonadota</taxon>
        <taxon>Alphaproteobacteria</taxon>
        <taxon>Rhodospirillales</taxon>
        <taxon>Rhodospirillaceae</taxon>
    </lineage>
</organism>
<dbReference type="Proteomes" id="UP001597295">
    <property type="component" value="Unassembled WGS sequence"/>
</dbReference>
<dbReference type="RefSeq" id="WP_379874810.1">
    <property type="nucleotide sequence ID" value="NZ_JBHUIP010000003.1"/>
</dbReference>
<evidence type="ECO:0000313" key="2">
    <source>
        <dbReference type="EMBL" id="MFD2261896.1"/>
    </source>
</evidence>
<dbReference type="InterPro" id="IPR050464">
    <property type="entry name" value="Zeta_carotene_desat/Oxidored"/>
</dbReference>
<sequence length="435" mass="48125">MKDYTRPLSRRVAVIGSGAAGLAAAWSMRDQHEVTLFEKADYLGGHANTVEVAAADGTSIAVDTGFIVYNDLNYPNLVKLFAELGVATQPTEMSFGVSIGNGKFEYAGGKLTGLFGQPVNLFRPRFWSMVADILRFYREAPSLLVSTDNISLGDYLKEKAYGRAFVQDHLLPMAAAIWSAPAKTMLSFPAKSFIRFCVNHGLLQLKGRPQWRTVIGGSREYVKRIAGGINGRVHLNAGVRSLRRRDDRVILETGKGDTHEFDDVVLACHANEALTLLADATPEEKNFLSAFKYQPNLAVLHSDPHLMPRREKIWSAWNYLGTGGGQDEQQLCVTYWMNRLQSLSDKLPLFVTLNPIIQPNPALVHRTFTYDHPIFDTSAMAAQRQLQHLQGVRRTWFCGSYTGYGFHEDAVTSGLAVATQLRGRTSTSAIAPEAV</sequence>
<proteinExistence type="predicted"/>
<name>A0ABW5DN22_9PROT</name>
<gene>
    <name evidence="2" type="ORF">ACFSM5_03290</name>
</gene>
<dbReference type="InterPro" id="IPR002937">
    <property type="entry name" value="Amino_oxidase"/>
</dbReference>
<dbReference type="SUPFAM" id="SSF51905">
    <property type="entry name" value="FAD/NAD(P)-binding domain"/>
    <property type="match status" value="1"/>
</dbReference>
<accession>A0ABW5DN22</accession>
<dbReference type="Gene3D" id="3.30.70.1990">
    <property type="match status" value="1"/>
</dbReference>
<evidence type="ECO:0000313" key="3">
    <source>
        <dbReference type="Proteomes" id="UP001597295"/>
    </source>
</evidence>
<dbReference type="PANTHER" id="PTHR42923">
    <property type="entry name" value="PROTOPORPHYRINOGEN OXIDASE"/>
    <property type="match status" value="1"/>
</dbReference>